<keyword evidence="2" id="KW-0344">Guanine-nucleotide releasing factor</keyword>
<dbReference type="PANTHER" id="PTHR13276:SF0">
    <property type="entry name" value="GUANINE NUCLEOTIDE EXCHANGE FACTOR MSS4"/>
    <property type="match status" value="1"/>
</dbReference>
<dbReference type="GO" id="GO:0006892">
    <property type="term" value="P:post-Golgi vesicle-mediated transport"/>
    <property type="evidence" value="ECO:0007669"/>
    <property type="project" value="TreeGrafter"/>
</dbReference>
<dbReference type="Gene3D" id="2.170.150.10">
    <property type="entry name" value="Metal Binding Protein, Guanine Nucleotide Exchange Factor, Chain A"/>
    <property type="match status" value="1"/>
</dbReference>
<keyword evidence="3" id="KW-0653">Protein transport</keyword>
<dbReference type="OrthoDB" id="30840at2759"/>
<dbReference type="InterPro" id="IPR011057">
    <property type="entry name" value="Mss4-like_sf"/>
</dbReference>
<dbReference type="PROSITE" id="PS51796">
    <property type="entry name" value="MSS4"/>
    <property type="match status" value="1"/>
</dbReference>
<dbReference type="InterPro" id="IPR011323">
    <property type="entry name" value="Mss4/transl-control_tumour"/>
</dbReference>
<evidence type="ECO:0000313" key="4">
    <source>
        <dbReference type="EMBL" id="KAJ1983752.1"/>
    </source>
</evidence>
<dbReference type="GO" id="GO:0015031">
    <property type="term" value="P:protein transport"/>
    <property type="evidence" value="ECO:0007669"/>
    <property type="project" value="UniProtKB-KW"/>
</dbReference>
<dbReference type="GO" id="GO:0008270">
    <property type="term" value="F:zinc ion binding"/>
    <property type="evidence" value="ECO:0007669"/>
    <property type="project" value="TreeGrafter"/>
</dbReference>
<dbReference type="GO" id="GO:0005829">
    <property type="term" value="C:cytosol"/>
    <property type="evidence" value="ECO:0007669"/>
    <property type="project" value="TreeGrafter"/>
</dbReference>
<reference evidence="4" key="1">
    <citation type="submission" date="2022-07" db="EMBL/GenBank/DDBJ databases">
        <title>Phylogenomic reconstructions and comparative analyses of Kickxellomycotina fungi.</title>
        <authorList>
            <person name="Reynolds N.K."/>
            <person name="Stajich J.E."/>
            <person name="Barry K."/>
            <person name="Grigoriev I.V."/>
            <person name="Crous P."/>
            <person name="Smith M.E."/>
        </authorList>
    </citation>
    <scope>NUCLEOTIDE SEQUENCE</scope>
    <source>
        <strain evidence="4">RSA 567</strain>
    </source>
</reference>
<organism evidence="4 5">
    <name type="scientific">Dimargaris verticillata</name>
    <dbReference type="NCBI Taxonomy" id="2761393"/>
    <lineage>
        <taxon>Eukaryota</taxon>
        <taxon>Fungi</taxon>
        <taxon>Fungi incertae sedis</taxon>
        <taxon>Zoopagomycota</taxon>
        <taxon>Kickxellomycotina</taxon>
        <taxon>Dimargaritomycetes</taxon>
        <taxon>Dimargaritales</taxon>
        <taxon>Dimargaritaceae</taxon>
        <taxon>Dimargaris</taxon>
    </lineage>
</organism>
<dbReference type="PANTHER" id="PTHR13276">
    <property type="entry name" value="GUANINE NUCLEOTIDE EXCHANGE FACTOR MSS4"/>
    <property type="match status" value="1"/>
</dbReference>
<dbReference type="GO" id="GO:0005085">
    <property type="term" value="F:guanyl-nucleotide exchange factor activity"/>
    <property type="evidence" value="ECO:0007669"/>
    <property type="project" value="UniProtKB-KW"/>
</dbReference>
<dbReference type="GO" id="GO:0007264">
    <property type="term" value="P:small GTPase-mediated signal transduction"/>
    <property type="evidence" value="ECO:0007669"/>
    <property type="project" value="InterPro"/>
</dbReference>
<dbReference type="InterPro" id="IPR007515">
    <property type="entry name" value="Mss4"/>
</dbReference>
<proteinExistence type="predicted"/>
<evidence type="ECO:0000256" key="1">
    <source>
        <dbReference type="ARBA" id="ARBA00022448"/>
    </source>
</evidence>
<accession>A0A9W8B489</accession>
<dbReference type="SUPFAM" id="SSF51316">
    <property type="entry name" value="Mss4-like"/>
    <property type="match status" value="1"/>
</dbReference>
<evidence type="ECO:0008006" key="6">
    <source>
        <dbReference type="Google" id="ProtNLM"/>
    </source>
</evidence>
<dbReference type="GO" id="GO:0016020">
    <property type="term" value="C:membrane"/>
    <property type="evidence" value="ECO:0007669"/>
    <property type="project" value="TreeGrafter"/>
</dbReference>
<gene>
    <name evidence="4" type="ORF">H4R34_001084</name>
</gene>
<dbReference type="Pfam" id="PF04421">
    <property type="entry name" value="Mss4"/>
    <property type="match status" value="1"/>
</dbReference>
<evidence type="ECO:0000256" key="2">
    <source>
        <dbReference type="ARBA" id="ARBA00022658"/>
    </source>
</evidence>
<dbReference type="Proteomes" id="UP001151582">
    <property type="component" value="Unassembled WGS sequence"/>
</dbReference>
<keyword evidence="1" id="KW-0813">Transport</keyword>
<evidence type="ECO:0000313" key="5">
    <source>
        <dbReference type="Proteomes" id="UP001151582"/>
    </source>
</evidence>
<evidence type="ECO:0000256" key="3">
    <source>
        <dbReference type="ARBA" id="ARBA00022927"/>
    </source>
</evidence>
<comment type="caution">
    <text evidence="4">The sequence shown here is derived from an EMBL/GenBank/DDBJ whole genome shotgun (WGS) entry which is preliminary data.</text>
</comment>
<dbReference type="EMBL" id="JANBQB010000042">
    <property type="protein sequence ID" value="KAJ1983752.1"/>
    <property type="molecule type" value="Genomic_DNA"/>
</dbReference>
<keyword evidence="5" id="KW-1185">Reference proteome</keyword>
<sequence length="157" mass="16848">MVLQVTVAELMQPSNAPRNAHKIHCPRAGCRCLMLRPGVAELVTLTADQAPPTLPAIPTHLLSGCNLTQMATEPPAPSSTPVSASSVPTSALFWRVAQLFDFENSGFLNTDPRTGIKFLSCADCDLAPLGFHNTKDPSPETKAYYLAVDRVRYAPGS</sequence>
<name>A0A9W8B489_9FUNG</name>
<protein>
    <recommendedName>
        <fullName evidence="6">Mss4-like protein</fullName>
    </recommendedName>
</protein>
<dbReference type="AlphaFoldDB" id="A0A9W8B489"/>